<keyword evidence="1" id="KW-0732">Signal</keyword>
<organism evidence="2 3">
    <name type="scientific">Pseudomarimonas salicorniae</name>
    <dbReference type="NCBI Taxonomy" id="2933270"/>
    <lineage>
        <taxon>Bacteria</taxon>
        <taxon>Pseudomonadati</taxon>
        <taxon>Pseudomonadota</taxon>
        <taxon>Gammaproteobacteria</taxon>
        <taxon>Lysobacterales</taxon>
        <taxon>Lysobacteraceae</taxon>
        <taxon>Pseudomarimonas</taxon>
    </lineage>
</organism>
<dbReference type="CDD" id="cd15482">
    <property type="entry name" value="Sialidase_non-viral"/>
    <property type="match status" value="1"/>
</dbReference>
<gene>
    <name evidence="2" type="ORF">M0G41_10230</name>
</gene>
<dbReference type="GO" id="GO:0016787">
    <property type="term" value="F:hydrolase activity"/>
    <property type="evidence" value="ECO:0007669"/>
    <property type="project" value="UniProtKB-KW"/>
</dbReference>
<protein>
    <submittedName>
        <fullName evidence="2">Glycoside hydrolase</fullName>
    </submittedName>
</protein>
<dbReference type="EMBL" id="JALNMH010000008">
    <property type="protein sequence ID" value="MCK7594050.1"/>
    <property type="molecule type" value="Genomic_DNA"/>
</dbReference>
<comment type="caution">
    <text evidence="2">The sequence shown here is derived from an EMBL/GenBank/DDBJ whole genome shotgun (WGS) entry which is preliminary data.</text>
</comment>
<name>A0ABT0GHM4_9GAMM</name>
<dbReference type="Proteomes" id="UP001431449">
    <property type="component" value="Unassembled WGS sequence"/>
</dbReference>
<evidence type="ECO:0000313" key="3">
    <source>
        <dbReference type="Proteomes" id="UP001431449"/>
    </source>
</evidence>
<evidence type="ECO:0000256" key="1">
    <source>
        <dbReference type="SAM" id="SignalP"/>
    </source>
</evidence>
<sequence>MLARLTTFLLACVLPLAGAVQAGAPAVEPLDLPGQAQGSVLATAEGFLLSWIERSGAVSTLRFAEMDREGIVRRRGEVMSGRQWFVNWADFPALIVADNGDWLGYALVKSDPAKPYAYDIYTTRSTDRGESWSAPQVLHDDGTPTEHGFVSLLPDGDDRILAVWLDGRRTRVGGGHDGHDHGGVHTALHTAVLTREGVVERRELDDLTCDCCRTSMARGQEGPVVVYRDRTREEVRDIFEVSRVGLEWSPPTPLPVDDWTMPGCPVNGPAITAQGPALIAAWPTQAEGLPVLRLALRDQGSWQTLPDLDRGQDMMGRVDLAPWTESTTLAVWLATEGGQTTLRLAEIGADGLPRWKQLIARLPAGRGTGMPRIAARDGQAIVVWTEPGVPTSRLRGALISQRARSN</sequence>
<keyword evidence="2" id="KW-0378">Hydrolase</keyword>
<reference evidence="2" key="1">
    <citation type="submission" date="2022-04" db="EMBL/GenBank/DDBJ databases">
        <title>Lysobacter sp. CAU 1642 isolated from sea sand.</title>
        <authorList>
            <person name="Kim W."/>
        </authorList>
    </citation>
    <scope>NUCLEOTIDE SEQUENCE</scope>
    <source>
        <strain evidence="2">CAU 1642</strain>
    </source>
</reference>
<keyword evidence="3" id="KW-1185">Reference proteome</keyword>
<feature type="chain" id="PRO_5047410511" evidence="1">
    <location>
        <begin position="23"/>
        <end position="406"/>
    </location>
</feature>
<dbReference type="InterPro" id="IPR036278">
    <property type="entry name" value="Sialidase_sf"/>
</dbReference>
<feature type="signal peptide" evidence="1">
    <location>
        <begin position="1"/>
        <end position="22"/>
    </location>
</feature>
<dbReference type="RefSeq" id="WP_248208981.1">
    <property type="nucleotide sequence ID" value="NZ_JALNMH010000008.1"/>
</dbReference>
<evidence type="ECO:0000313" key="2">
    <source>
        <dbReference type="EMBL" id="MCK7594050.1"/>
    </source>
</evidence>
<accession>A0ABT0GHM4</accession>
<proteinExistence type="predicted"/>
<dbReference type="SUPFAM" id="SSF50939">
    <property type="entry name" value="Sialidases"/>
    <property type="match status" value="1"/>
</dbReference>